<evidence type="ECO:0000259" key="7">
    <source>
        <dbReference type="Pfam" id="PF13396"/>
    </source>
</evidence>
<organism evidence="8 9">
    <name type="scientific">Longibacter salinarum</name>
    <dbReference type="NCBI Taxonomy" id="1850348"/>
    <lineage>
        <taxon>Bacteria</taxon>
        <taxon>Pseudomonadati</taxon>
        <taxon>Rhodothermota</taxon>
        <taxon>Rhodothermia</taxon>
        <taxon>Rhodothermales</taxon>
        <taxon>Salisaetaceae</taxon>
        <taxon>Longibacter</taxon>
    </lineage>
</organism>
<reference evidence="8 9" key="1">
    <citation type="submission" date="2017-10" db="EMBL/GenBank/DDBJ databases">
        <title>Draft genome of Longibacter Salinarum.</title>
        <authorList>
            <person name="Goh K.M."/>
            <person name="Shamsir M.S."/>
            <person name="Lim S.W."/>
        </authorList>
    </citation>
    <scope>NUCLEOTIDE SEQUENCE [LARGE SCALE GENOMIC DNA]</scope>
    <source>
        <strain evidence="8 9">KCTC 52045</strain>
    </source>
</reference>
<keyword evidence="4 6" id="KW-1133">Transmembrane helix</keyword>
<evidence type="ECO:0000256" key="5">
    <source>
        <dbReference type="ARBA" id="ARBA00023136"/>
    </source>
</evidence>
<keyword evidence="9" id="KW-1185">Reference proteome</keyword>
<keyword evidence="5 6" id="KW-0472">Membrane</keyword>
<protein>
    <recommendedName>
        <fullName evidence="7">Cardiolipin synthase N-terminal domain-containing protein</fullName>
    </recommendedName>
</protein>
<comment type="caution">
    <text evidence="8">The sequence shown here is derived from an EMBL/GenBank/DDBJ whole genome shotgun (WGS) entry which is preliminary data.</text>
</comment>
<evidence type="ECO:0000256" key="2">
    <source>
        <dbReference type="ARBA" id="ARBA00022475"/>
    </source>
</evidence>
<name>A0A2A8D187_9BACT</name>
<keyword evidence="3 6" id="KW-0812">Transmembrane</keyword>
<comment type="subcellular location">
    <subcellularLocation>
        <location evidence="1">Cell membrane</location>
        <topology evidence="1">Multi-pass membrane protein</topology>
    </subcellularLocation>
</comment>
<dbReference type="OrthoDB" id="1496160at2"/>
<gene>
    <name evidence="8" type="ORF">CRI94_03965</name>
</gene>
<evidence type="ECO:0000256" key="3">
    <source>
        <dbReference type="ARBA" id="ARBA00022692"/>
    </source>
</evidence>
<feature type="domain" description="Cardiolipin synthase N-terminal" evidence="7">
    <location>
        <begin position="34"/>
        <end position="77"/>
    </location>
</feature>
<dbReference type="EMBL" id="PDEQ01000002">
    <property type="protein sequence ID" value="PEN14654.1"/>
    <property type="molecule type" value="Genomic_DNA"/>
</dbReference>
<evidence type="ECO:0000256" key="1">
    <source>
        <dbReference type="ARBA" id="ARBA00004651"/>
    </source>
</evidence>
<proteinExistence type="predicted"/>
<dbReference type="Proteomes" id="UP000220102">
    <property type="component" value="Unassembled WGS sequence"/>
</dbReference>
<accession>A0A2A8D187</accession>
<sequence length="77" mass="8385">MAVLAMVTLSGCGTNLIDRIQQPRWGICGTLVIILDIVALVDLIGDRGRSAANKVIWALVIIFMPVLGVILYFFLGR</sequence>
<feature type="transmembrane region" description="Helical" evidence="6">
    <location>
        <begin position="55"/>
        <end position="75"/>
    </location>
</feature>
<evidence type="ECO:0000256" key="6">
    <source>
        <dbReference type="SAM" id="Phobius"/>
    </source>
</evidence>
<evidence type="ECO:0000256" key="4">
    <source>
        <dbReference type="ARBA" id="ARBA00022989"/>
    </source>
</evidence>
<evidence type="ECO:0000313" key="8">
    <source>
        <dbReference type="EMBL" id="PEN14654.1"/>
    </source>
</evidence>
<feature type="transmembrane region" description="Helical" evidence="6">
    <location>
        <begin position="23"/>
        <end position="43"/>
    </location>
</feature>
<keyword evidence="2" id="KW-1003">Cell membrane</keyword>
<evidence type="ECO:0000313" key="9">
    <source>
        <dbReference type="Proteomes" id="UP000220102"/>
    </source>
</evidence>
<dbReference type="InterPro" id="IPR027379">
    <property type="entry name" value="CLS_N"/>
</dbReference>
<dbReference type="Pfam" id="PF13396">
    <property type="entry name" value="PLDc_N"/>
    <property type="match status" value="1"/>
</dbReference>
<dbReference type="AlphaFoldDB" id="A0A2A8D187"/>
<dbReference type="GO" id="GO:0005886">
    <property type="term" value="C:plasma membrane"/>
    <property type="evidence" value="ECO:0007669"/>
    <property type="project" value="UniProtKB-SubCell"/>
</dbReference>